<dbReference type="GO" id="GO:2001295">
    <property type="term" value="P:malonyl-CoA biosynthetic process"/>
    <property type="evidence" value="ECO:0007669"/>
    <property type="project" value="UniProtKB-UniRule"/>
</dbReference>
<keyword evidence="9 13" id="KW-0067">ATP-binding</keyword>
<evidence type="ECO:0000256" key="2">
    <source>
        <dbReference type="ARBA" id="ARBA00022516"/>
    </source>
</evidence>
<dbReference type="InterPro" id="IPR034733">
    <property type="entry name" value="AcCoA_carboxyl_beta"/>
</dbReference>
<reference evidence="15 16" key="1">
    <citation type="submission" date="2020-06" db="EMBL/GenBank/DDBJ databases">
        <title>The endosymbiont of the kinetoplastid Bodo saltans is a Paracaedibacter-like alpha-proteobacterium possessing a putative toxin-antitoxin system.</title>
        <authorList>
            <person name="Midha S."/>
            <person name="Rigden D.J."/>
            <person name="Siozios S."/>
            <person name="Hurst G.D.D."/>
            <person name="Jackson A.P."/>
        </authorList>
    </citation>
    <scope>NUCLEOTIDE SEQUENCE [LARGE SCALE GENOMIC DNA]</scope>
    <source>
        <strain evidence="15">Lake Konstanz</strain>
    </source>
</reference>
<dbReference type="PANTHER" id="PTHR42995">
    <property type="entry name" value="ACETYL-COENZYME A CARBOXYLASE CARBOXYL TRANSFERASE SUBUNIT BETA, CHLOROPLASTIC"/>
    <property type="match status" value="1"/>
</dbReference>
<keyword evidence="4 13" id="KW-0479">Metal-binding</keyword>
<evidence type="ECO:0000259" key="14">
    <source>
        <dbReference type="PROSITE" id="PS50980"/>
    </source>
</evidence>
<dbReference type="AlphaFoldDB" id="A0A7L9RVD6"/>
<feature type="zinc finger region" description="C4-type" evidence="13">
    <location>
        <begin position="29"/>
        <end position="51"/>
    </location>
</feature>
<keyword evidence="13" id="KW-0963">Cytoplasm</keyword>
<feature type="binding site" evidence="13">
    <location>
        <position position="32"/>
    </location>
    <ligand>
        <name>Zn(2+)</name>
        <dbReference type="ChEBI" id="CHEBI:29105"/>
    </ligand>
</feature>
<dbReference type="SUPFAM" id="SSF52096">
    <property type="entry name" value="ClpP/crotonase"/>
    <property type="match status" value="1"/>
</dbReference>
<evidence type="ECO:0000313" key="15">
    <source>
        <dbReference type="EMBL" id="QOL20395.1"/>
    </source>
</evidence>
<comment type="subcellular location">
    <subcellularLocation>
        <location evidence="1 13">Cytoplasm</location>
    </subcellularLocation>
</comment>
<dbReference type="GO" id="GO:0016743">
    <property type="term" value="F:carboxyl- or carbamoyltransferase activity"/>
    <property type="evidence" value="ECO:0007669"/>
    <property type="project" value="UniProtKB-UniRule"/>
</dbReference>
<keyword evidence="3 13" id="KW-0808">Transferase</keyword>
<evidence type="ECO:0000256" key="10">
    <source>
        <dbReference type="ARBA" id="ARBA00023098"/>
    </source>
</evidence>
<evidence type="ECO:0000256" key="9">
    <source>
        <dbReference type="ARBA" id="ARBA00022840"/>
    </source>
</evidence>
<dbReference type="UniPathway" id="UPA00655">
    <property type="reaction ID" value="UER00711"/>
</dbReference>
<evidence type="ECO:0000256" key="6">
    <source>
        <dbReference type="ARBA" id="ARBA00022771"/>
    </source>
</evidence>
<comment type="subunit">
    <text evidence="13">Acetyl-CoA carboxylase is a heterohexamer composed of biotin carboxyl carrier protein (AccB), biotin carboxylase (AccC) and two subunits each of ACCase subunit alpha (AccA) and ACCase subunit beta (AccD).</text>
</comment>
<dbReference type="NCBIfam" id="TIGR00515">
    <property type="entry name" value="accD"/>
    <property type="match status" value="1"/>
</dbReference>
<dbReference type="PANTHER" id="PTHR42995:SF5">
    <property type="entry name" value="ACETYL-COENZYME A CARBOXYLASE CARBOXYL TRANSFERASE SUBUNIT BETA, CHLOROPLASTIC"/>
    <property type="match status" value="1"/>
</dbReference>
<comment type="similarity">
    <text evidence="13">Belongs to the AccD/PCCB family.</text>
</comment>
<comment type="catalytic activity">
    <reaction evidence="13">
        <text>N(6)-carboxybiotinyl-L-lysyl-[protein] + acetyl-CoA = N(6)-biotinyl-L-lysyl-[protein] + malonyl-CoA</text>
        <dbReference type="Rhea" id="RHEA:54728"/>
        <dbReference type="Rhea" id="RHEA-COMP:10505"/>
        <dbReference type="Rhea" id="RHEA-COMP:10506"/>
        <dbReference type="ChEBI" id="CHEBI:57288"/>
        <dbReference type="ChEBI" id="CHEBI:57384"/>
        <dbReference type="ChEBI" id="CHEBI:83144"/>
        <dbReference type="ChEBI" id="CHEBI:83145"/>
        <dbReference type="EC" id="2.1.3.15"/>
    </reaction>
</comment>
<keyword evidence="16" id="KW-1185">Reference proteome</keyword>
<comment type="function">
    <text evidence="12 13">Component of the acetyl coenzyme A carboxylase (ACC) complex. Biotin carboxylase (BC) catalyzes the carboxylation of biotin on its carrier protein (BCCP) and then the CO(2) group is transferred by the transcarboxylase to acetyl-CoA to form malonyl-CoA.</text>
</comment>
<keyword evidence="8 13" id="KW-0862">Zinc</keyword>
<keyword evidence="11 13" id="KW-0275">Fatty acid biosynthesis</keyword>
<protein>
    <recommendedName>
        <fullName evidence="13">Acetyl-coenzyme A carboxylase carboxyl transferase subunit beta</fullName>
        <shortName evidence="13">ACCase subunit beta</shortName>
        <shortName evidence="13">Acetyl-CoA carboxylase carboxyltransferase subunit beta</shortName>
        <ecNumber evidence="13">2.1.3.15</ecNumber>
    </recommendedName>
</protein>
<organism evidence="15 16">
    <name type="scientific">Candidatus Bodocaedibacter vickermanii</name>
    <dbReference type="NCBI Taxonomy" id="2741701"/>
    <lineage>
        <taxon>Bacteria</taxon>
        <taxon>Pseudomonadati</taxon>
        <taxon>Pseudomonadota</taxon>
        <taxon>Alphaproteobacteria</taxon>
        <taxon>Holosporales</taxon>
        <taxon>Candidatus Paracaedibacteraceae</taxon>
        <taxon>Candidatus Bodocaedibacter</taxon>
    </lineage>
</organism>
<evidence type="ECO:0000256" key="7">
    <source>
        <dbReference type="ARBA" id="ARBA00022832"/>
    </source>
</evidence>
<feature type="binding site" evidence="13">
    <location>
        <position position="48"/>
    </location>
    <ligand>
        <name>Zn(2+)</name>
        <dbReference type="ChEBI" id="CHEBI:29105"/>
    </ligand>
</feature>
<proteinExistence type="inferred from homology"/>
<dbReference type="InterPro" id="IPR011762">
    <property type="entry name" value="COA_CT_N"/>
</dbReference>
<dbReference type="GO" id="GO:0006633">
    <property type="term" value="P:fatty acid biosynthetic process"/>
    <property type="evidence" value="ECO:0007669"/>
    <property type="project" value="UniProtKB-KW"/>
</dbReference>
<keyword evidence="6 13" id="KW-0863">Zinc-finger</keyword>
<evidence type="ECO:0000256" key="4">
    <source>
        <dbReference type="ARBA" id="ARBA00022723"/>
    </source>
</evidence>
<keyword evidence="15" id="KW-0436">Ligase</keyword>
<sequence>MSWLSDFVRPKIQALIHKKEVPENLWDKCPACEKMIFRKDLEKHLHVCPHCEHHLRVNAALRLQYLFDNQTYDLIAIPSVNLDPLKFKDRKKYSDRLKESKGDGTKSQEAILVAEGTIDGMQMVVAAFDFTFIGGSMGMYVGEGIVRAAEQAIQNRSPLIVVPASGGARMQEGILSLMQMARTTVAVNMMKAAKLPYIVILTDPTTGGVSASFAMLGDIHIAEPKATIGFTGARVIEQTMRQKLPEGFQTAEYLLEHGMVDMVVHRKELKKTLGRVLKLLMKH</sequence>
<dbReference type="InterPro" id="IPR000438">
    <property type="entry name" value="Acetyl_CoA_COase_Trfase_b_su"/>
</dbReference>
<evidence type="ECO:0000256" key="1">
    <source>
        <dbReference type="ARBA" id="ARBA00004496"/>
    </source>
</evidence>
<keyword evidence="7 13" id="KW-0276">Fatty acid metabolism</keyword>
<evidence type="ECO:0000256" key="11">
    <source>
        <dbReference type="ARBA" id="ARBA00023160"/>
    </source>
</evidence>
<dbReference type="Pfam" id="PF17848">
    <property type="entry name" value="Zn_ribbon_ACC"/>
    <property type="match status" value="1"/>
</dbReference>
<evidence type="ECO:0000313" key="16">
    <source>
        <dbReference type="Proteomes" id="UP000594001"/>
    </source>
</evidence>
<dbReference type="EMBL" id="CP054719">
    <property type="protein sequence ID" value="QOL20395.1"/>
    <property type="molecule type" value="Genomic_DNA"/>
</dbReference>
<feature type="binding site" evidence="13">
    <location>
        <position position="29"/>
    </location>
    <ligand>
        <name>Zn(2+)</name>
        <dbReference type="ChEBI" id="CHEBI:29105"/>
    </ligand>
</feature>
<dbReference type="EC" id="2.1.3.15" evidence="13"/>
<dbReference type="GO" id="GO:0008270">
    <property type="term" value="F:zinc ion binding"/>
    <property type="evidence" value="ECO:0007669"/>
    <property type="project" value="UniProtKB-UniRule"/>
</dbReference>
<keyword evidence="2 13" id="KW-0444">Lipid biosynthesis</keyword>
<dbReference type="GO" id="GO:0003989">
    <property type="term" value="F:acetyl-CoA carboxylase activity"/>
    <property type="evidence" value="ECO:0007669"/>
    <property type="project" value="InterPro"/>
</dbReference>
<dbReference type="InterPro" id="IPR041010">
    <property type="entry name" value="Znf-ACC"/>
</dbReference>
<dbReference type="Proteomes" id="UP000594001">
    <property type="component" value="Chromosome"/>
</dbReference>
<comment type="cofactor">
    <cofactor evidence="13">
        <name>Zn(2+)</name>
        <dbReference type="ChEBI" id="CHEBI:29105"/>
    </cofactor>
    <text evidence="13">Binds 1 zinc ion per subunit.</text>
</comment>
<dbReference type="InterPro" id="IPR029045">
    <property type="entry name" value="ClpP/crotonase-like_dom_sf"/>
</dbReference>
<dbReference type="GO" id="GO:0005524">
    <property type="term" value="F:ATP binding"/>
    <property type="evidence" value="ECO:0007669"/>
    <property type="project" value="UniProtKB-KW"/>
</dbReference>
<evidence type="ECO:0000256" key="12">
    <source>
        <dbReference type="ARBA" id="ARBA00025280"/>
    </source>
</evidence>
<feature type="binding site" evidence="13">
    <location>
        <position position="51"/>
    </location>
    <ligand>
        <name>Zn(2+)</name>
        <dbReference type="ChEBI" id="CHEBI:29105"/>
    </ligand>
</feature>
<accession>A0A7L9RVD6</accession>
<dbReference type="RefSeq" id="WP_350331942.1">
    <property type="nucleotide sequence ID" value="NZ_CP054719.1"/>
</dbReference>
<evidence type="ECO:0000256" key="8">
    <source>
        <dbReference type="ARBA" id="ARBA00022833"/>
    </source>
</evidence>
<evidence type="ECO:0000256" key="5">
    <source>
        <dbReference type="ARBA" id="ARBA00022741"/>
    </source>
</evidence>
<dbReference type="GO" id="GO:0009329">
    <property type="term" value="C:acetate CoA-transferase complex"/>
    <property type="evidence" value="ECO:0007669"/>
    <property type="project" value="TreeGrafter"/>
</dbReference>
<comment type="pathway">
    <text evidence="13">Lipid metabolism; malonyl-CoA biosynthesis; malonyl-CoA from acetyl-CoA: step 1/1.</text>
</comment>
<dbReference type="PROSITE" id="PS50980">
    <property type="entry name" value="COA_CT_NTER"/>
    <property type="match status" value="1"/>
</dbReference>
<dbReference type="Pfam" id="PF01039">
    <property type="entry name" value="Carboxyl_trans"/>
    <property type="match status" value="1"/>
</dbReference>
<evidence type="ECO:0000256" key="13">
    <source>
        <dbReference type="HAMAP-Rule" id="MF_01395"/>
    </source>
</evidence>
<dbReference type="HAMAP" id="MF_01395">
    <property type="entry name" value="AcetylCoA_CT_beta"/>
    <property type="match status" value="1"/>
</dbReference>
<name>A0A7L9RVD6_9PROT</name>
<feature type="domain" description="CoA carboxyltransferase N-terminal" evidence="14">
    <location>
        <begin position="25"/>
        <end position="283"/>
    </location>
</feature>
<dbReference type="Gene3D" id="3.90.226.10">
    <property type="entry name" value="2-enoyl-CoA Hydratase, Chain A, domain 1"/>
    <property type="match status" value="1"/>
</dbReference>
<keyword evidence="5 13" id="KW-0547">Nucleotide-binding</keyword>
<keyword evidence="10 13" id="KW-0443">Lipid metabolism</keyword>
<dbReference type="PRINTS" id="PR01070">
    <property type="entry name" value="ACCCTRFRASEB"/>
</dbReference>
<gene>
    <name evidence="13 15" type="primary">accD</name>
    <name evidence="15" type="ORF">CPBP_01188</name>
</gene>
<evidence type="ECO:0000256" key="3">
    <source>
        <dbReference type="ARBA" id="ARBA00022679"/>
    </source>
</evidence>
<dbReference type="KEGG" id="pbal:CPBP_01188"/>